<evidence type="ECO:0000259" key="1">
    <source>
        <dbReference type="Pfam" id="PF19054"/>
    </source>
</evidence>
<dbReference type="InterPro" id="IPR043917">
    <property type="entry name" value="DUF5753"/>
</dbReference>
<evidence type="ECO:0000313" key="3">
    <source>
        <dbReference type="Proteomes" id="UP001601992"/>
    </source>
</evidence>
<keyword evidence="3" id="KW-1185">Reference proteome</keyword>
<sequence length="73" mass="8636">MQLYIILDFAQSERQNGTEPPIVYTEKTIGTMFFEEEDAVLRYREIHACLKQSALAEQPSRDLLRQVARRYEQ</sequence>
<evidence type="ECO:0000313" key="2">
    <source>
        <dbReference type="EMBL" id="MFF3568510.1"/>
    </source>
</evidence>
<proteinExistence type="predicted"/>
<dbReference type="EMBL" id="JBIAQY010000003">
    <property type="protein sequence ID" value="MFF3568510.1"/>
    <property type="molecule type" value="Genomic_DNA"/>
</dbReference>
<organism evidence="2 3">
    <name type="scientific">Nocardia jiangxiensis</name>
    <dbReference type="NCBI Taxonomy" id="282685"/>
    <lineage>
        <taxon>Bacteria</taxon>
        <taxon>Bacillati</taxon>
        <taxon>Actinomycetota</taxon>
        <taxon>Actinomycetes</taxon>
        <taxon>Mycobacteriales</taxon>
        <taxon>Nocardiaceae</taxon>
        <taxon>Nocardia</taxon>
    </lineage>
</organism>
<comment type="caution">
    <text evidence="2">The sequence shown here is derived from an EMBL/GenBank/DDBJ whole genome shotgun (WGS) entry which is preliminary data.</text>
</comment>
<dbReference type="Proteomes" id="UP001601992">
    <property type="component" value="Unassembled WGS sequence"/>
</dbReference>
<feature type="domain" description="DUF5753" evidence="1">
    <location>
        <begin position="15"/>
        <end position="66"/>
    </location>
</feature>
<gene>
    <name evidence="2" type="ORF">ACFYXQ_12125</name>
</gene>
<protein>
    <submittedName>
        <fullName evidence="2">Scr1 family TA system antitoxin-like transcriptional regulator</fullName>
    </submittedName>
</protein>
<dbReference type="Pfam" id="PF19054">
    <property type="entry name" value="DUF5753"/>
    <property type="match status" value="1"/>
</dbReference>
<dbReference type="RefSeq" id="WP_051193924.1">
    <property type="nucleotide sequence ID" value="NZ_JBIAQY010000003.1"/>
</dbReference>
<reference evidence="2 3" key="1">
    <citation type="submission" date="2024-10" db="EMBL/GenBank/DDBJ databases">
        <title>The Natural Products Discovery Center: Release of the First 8490 Sequenced Strains for Exploring Actinobacteria Biosynthetic Diversity.</title>
        <authorList>
            <person name="Kalkreuter E."/>
            <person name="Kautsar S.A."/>
            <person name="Yang D."/>
            <person name="Bader C.D."/>
            <person name="Teijaro C.N."/>
            <person name="Fluegel L."/>
            <person name="Davis C.M."/>
            <person name="Simpson J.R."/>
            <person name="Lauterbach L."/>
            <person name="Steele A.D."/>
            <person name="Gui C."/>
            <person name="Meng S."/>
            <person name="Li G."/>
            <person name="Viehrig K."/>
            <person name="Ye F."/>
            <person name="Su P."/>
            <person name="Kiefer A.F."/>
            <person name="Nichols A."/>
            <person name="Cepeda A.J."/>
            <person name="Yan W."/>
            <person name="Fan B."/>
            <person name="Jiang Y."/>
            <person name="Adhikari A."/>
            <person name="Zheng C.-J."/>
            <person name="Schuster L."/>
            <person name="Cowan T.M."/>
            <person name="Smanski M.J."/>
            <person name="Chevrette M.G."/>
            <person name="De Carvalho L.P.S."/>
            <person name="Shen B."/>
        </authorList>
    </citation>
    <scope>NUCLEOTIDE SEQUENCE [LARGE SCALE GENOMIC DNA]</scope>
    <source>
        <strain evidence="2 3">NPDC002593</strain>
    </source>
</reference>
<name>A0ABW6RWX1_9NOCA</name>
<accession>A0ABW6RWX1</accession>